<proteinExistence type="predicted"/>
<comment type="caution">
    <text evidence="2">The sequence shown here is derived from an EMBL/GenBank/DDBJ whole genome shotgun (WGS) entry which is preliminary data.</text>
</comment>
<protein>
    <recommendedName>
        <fullName evidence="4">Transmembrane protein</fullName>
    </recommendedName>
</protein>
<dbReference type="EMBL" id="CAJJDO010000015">
    <property type="protein sequence ID" value="CAD8146646.1"/>
    <property type="molecule type" value="Genomic_DNA"/>
</dbReference>
<evidence type="ECO:0000256" key="1">
    <source>
        <dbReference type="SAM" id="SignalP"/>
    </source>
</evidence>
<feature type="signal peptide" evidence="1">
    <location>
        <begin position="1"/>
        <end position="21"/>
    </location>
</feature>
<dbReference type="Proteomes" id="UP000689195">
    <property type="component" value="Unassembled WGS sequence"/>
</dbReference>
<name>A0A8S1T4W7_9CILI</name>
<accession>A0A8S1T4W7</accession>
<gene>
    <name evidence="2" type="ORF">PPENT_87.1.T0150463</name>
</gene>
<keyword evidence="3" id="KW-1185">Reference proteome</keyword>
<keyword evidence="1" id="KW-0732">Signal</keyword>
<evidence type="ECO:0000313" key="3">
    <source>
        <dbReference type="Proteomes" id="UP000689195"/>
    </source>
</evidence>
<organism evidence="2 3">
    <name type="scientific">Paramecium pentaurelia</name>
    <dbReference type="NCBI Taxonomy" id="43138"/>
    <lineage>
        <taxon>Eukaryota</taxon>
        <taxon>Sar</taxon>
        <taxon>Alveolata</taxon>
        <taxon>Ciliophora</taxon>
        <taxon>Intramacronucleata</taxon>
        <taxon>Oligohymenophorea</taxon>
        <taxon>Peniculida</taxon>
        <taxon>Parameciidae</taxon>
        <taxon>Paramecium</taxon>
    </lineage>
</organism>
<evidence type="ECO:0008006" key="4">
    <source>
        <dbReference type="Google" id="ProtNLM"/>
    </source>
</evidence>
<evidence type="ECO:0000313" key="2">
    <source>
        <dbReference type="EMBL" id="CAD8146646.1"/>
    </source>
</evidence>
<reference evidence="2" key="1">
    <citation type="submission" date="2021-01" db="EMBL/GenBank/DDBJ databases">
        <authorList>
            <consortium name="Genoscope - CEA"/>
            <person name="William W."/>
        </authorList>
    </citation>
    <scope>NUCLEOTIDE SEQUENCE</scope>
</reference>
<dbReference type="AlphaFoldDB" id="A0A8S1T4W7"/>
<sequence length="198" mass="23291">MDQKKNCTFFFILILSSIVRKLQINASMDIYKGKQTVKTQAFAFGKMMFVFQTWCPLKRRGGNKRKMLGFCRRRLQSSNVMQILLGLLLNLCKLQDLQQRQLLIWLLHLDLKNGKKITSNLFKELPCAKKILMAILQMIKVMDVQNQKNYVRNTNMIFNVLKVIKSQIVVFEIIKMKKVLKKFVKIYLLLKIMNANLI</sequence>
<feature type="chain" id="PRO_5035772273" description="Transmembrane protein" evidence="1">
    <location>
        <begin position="22"/>
        <end position="198"/>
    </location>
</feature>